<dbReference type="SUPFAM" id="SSF51055">
    <property type="entry name" value="Carbohydrate binding domain"/>
    <property type="match status" value="2"/>
</dbReference>
<dbReference type="CDD" id="cd12214">
    <property type="entry name" value="ChiA1_BD"/>
    <property type="match status" value="2"/>
</dbReference>
<feature type="chain" id="PRO_5046296523" description="GH18 domain-containing protein" evidence="7">
    <location>
        <begin position="18"/>
        <end position="436"/>
    </location>
</feature>
<comment type="similarity">
    <text evidence="5">Belongs to the glycosyl hydrolase 18 family.</text>
</comment>
<dbReference type="InterPro" id="IPR036573">
    <property type="entry name" value="CBM_sf_5/12"/>
</dbReference>
<dbReference type="SMART" id="SM00495">
    <property type="entry name" value="ChtBD3"/>
    <property type="match status" value="2"/>
</dbReference>
<gene>
    <name evidence="9" type="ORF">GCM10022278_20180</name>
</gene>
<dbReference type="Proteomes" id="UP001501337">
    <property type="component" value="Unassembled WGS sequence"/>
</dbReference>
<dbReference type="EMBL" id="BAABBO010000009">
    <property type="protein sequence ID" value="GAA3962133.1"/>
    <property type="molecule type" value="Genomic_DNA"/>
</dbReference>
<evidence type="ECO:0000313" key="9">
    <source>
        <dbReference type="EMBL" id="GAA3962133.1"/>
    </source>
</evidence>
<dbReference type="Pfam" id="PF00704">
    <property type="entry name" value="Glyco_hydro_18"/>
    <property type="match status" value="1"/>
</dbReference>
<keyword evidence="2" id="KW-0119">Carbohydrate metabolism</keyword>
<dbReference type="Gene3D" id="3.40.5.30">
    <property type="entry name" value="(Trans)glycosidases - domain 2"/>
    <property type="match status" value="1"/>
</dbReference>
<evidence type="ECO:0000313" key="10">
    <source>
        <dbReference type="Proteomes" id="UP001501337"/>
    </source>
</evidence>
<name>A0ABP7PAL7_9GAMM</name>
<evidence type="ECO:0000256" key="2">
    <source>
        <dbReference type="ARBA" id="ARBA00023277"/>
    </source>
</evidence>
<evidence type="ECO:0000256" key="3">
    <source>
        <dbReference type="ARBA" id="ARBA00023295"/>
    </source>
</evidence>
<reference evidence="10" key="1">
    <citation type="journal article" date="2019" name="Int. J. Syst. Evol. Microbiol.">
        <title>The Global Catalogue of Microorganisms (GCM) 10K type strain sequencing project: providing services to taxonomists for standard genome sequencing and annotation.</title>
        <authorList>
            <consortium name="The Broad Institute Genomics Platform"/>
            <consortium name="The Broad Institute Genome Sequencing Center for Infectious Disease"/>
            <person name="Wu L."/>
            <person name="Ma J."/>
        </authorList>
    </citation>
    <scope>NUCLEOTIDE SEQUENCE [LARGE SCALE GENOMIC DNA]</scope>
    <source>
        <strain evidence="10">JCM 17555</strain>
    </source>
</reference>
<organism evidence="9 10">
    <name type="scientific">Allohahella marinimesophila</name>
    <dbReference type="NCBI Taxonomy" id="1054972"/>
    <lineage>
        <taxon>Bacteria</taxon>
        <taxon>Pseudomonadati</taxon>
        <taxon>Pseudomonadota</taxon>
        <taxon>Gammaproteobacteria</taxon>
        <taxon>Oceanospirillales</taxon>
        <taxon>Hahellaceae</taxon>
        <taxon>Allohahella</taxon>
    </lineage>
</organism>
<dbReference type="InterPro" id="IPR011583">
    <property type="entry name" value="Chitinase_II/V-like_cat"/>
</dbReference>
<feature type="region of interest" description="Disordered" evidence="6">
    <location>
        <begin position="300"/>
        <end position="322"/>
    </location>
</feature>
<dbReference type="InterPro" id="IPR017853">
    <property type="entry name" value="GH"/>
</dbReference>
<evidence type="ECO:0000256" key="4">
    <source>
        <dbReference type="RuleBase" id="RU000489"/>
    </source>
</evidence>
<evidence type="ECO:0000256" key="6">
    <source>
        <dbReference type="SAM" id="MobiDB-lite"/>
    </source>
</evidence>
<keyword evidence="1 4" id="KW-0378">Hydrolase</keyword>
<evidence type="ECO:0000259" key="8">
    <source>
        <dbReference type="PROSITE" id="PS51910"/>
    </source>
</evidence>
<dbReference type="Gene3D" id="2.10.10.20">
    <property type="entry name" value="Carbohydrate-binding module superfamily 5/12"/>
    <property type="match status" value="2"/>
</dbReference>
<evidence type="ECO:0000256" key="5">
    <source>
        <dbReference type="RuleBase" id="RU004453"/>
    </source>
</evidence>
<dbReference type="PANTHER" id="PTHR11177:SF392">
    <property type="entry name" value="HAP41P"/>
    <property type="match status" value="1"/>
</dbReference>
<feature type="domain" description="GH18" evidence="8">
    <location>
        <begin position="18"/>
        <end position="299"/>
    </location>
</feature>
<comment type="caution">
    <text evidence="9">The sequence shown here is derived from an EMBL/GenBank/DDBJ whole genome shotgun (WGS) entry which is preliminary data.</text>
</comment>
<evidence type="ECO:0000256" key="7">
    <source>
        <dbReference type="SAM" id="SignalP"/>
    </source>
</evidence>
<protein>
    <recommendedName>
        <fullName evidence="8">GH18 domain-containing protein</fullName>
    </recommendedName>
</protein>
<dbReference type="PROSITE" id="PS01095">
    <property type="entry name" value="GH18_1"/>
    <property type="match status" value="1"/>
</dbReference>
<dbReference type="InterPro" id="IPR001223">
    <property type="entry name" value="Glyco_hydro18_cat"/>
</dbReference>
<dbReference type="InterPro" id="IPR050314">
    <property type="entry name" value="Glycosyl_Hydrlase_18"/>
</dbReference>
<dbReference type="SUPFAM" id="SSF51445">
    <property type="entry name" value="(Trans)glycosidases"/>
    <property type="match status" value="1"/>
</dbReference>
<evidence type="ECO:0000256" key="1">
    <source>
        <dbReference type="ARBA" id="ARBA00022801"/>
    </source>
</evidence>
<feature type="compositionally biased region" description="Gly residues" evidence="6">
    <location>
        <begin position="300"/>
        <end position="318"/>
    </location>
</feature>
<dbReference type="PANTHER" id="PTHR11177">
    <property type="entry name" value="CHITINASE"/>
    <property type="match status" value="1"/>
</dbReference>
<keyword evidence="7" id="KW-0732">Signal</keyword>
<dbReference type="InterPro" id="IPR001579">
    <property type="entry name" value="Glyco_hydro_18_chit_AS"/>
</dbReference>
<dbReference type="SMART" id="SM00636">
    <property type="entry name" value="Glyco_18"/>
    <property type="match status" value="1"/>
</dbReference>
<dbReference type="Gene3D" id="3.20.20.80">
    <property type="entry name" value="Glycosidases"/>
    <property type="match status" value="1"/>
</dbReference>
<accession>A0ABP7PAL7</accession>
<dbReference type="PROSITE" id="PS51910">
    <property type="entry name" value="GH18_2"/>
    <property type="match status" value="1"/>
</dbReference>
<dbReference type="InterPro" id="IPR003610">
    <property type="entry name" value="CBM5/12"/>
</dbReference>
<sequence length="436" mass="46700">MLTLALAALFAAGPAAAFKVVGYFPTWQGDVNSIPYERLTHINYSFVLPTANGGLQALPGGGARLNNLVNQAHAKGVKVLIAVGGWNDGDDSAFISLAANSSSRANFVSNIVNFVNQYGLDGVDIDWEYPNAGAEANNFRILMQDLNRALKPRGKLLTAAVTHNDWPGSVGSAVIEAVDFLNLMVYDLNYPHSTYQAAQAALTHWKFNEGLPKSKAVLGVPFYSRTNYLAYRDIIARHGASAAQVDNAGGLDYNGQPTIKAKAELALDEAGGIMFWEISQDTRDNLSLMKTIWDTVGHAAGGNGDNGGGDDNGGGGGNPTDSYPDWNSNTYYAVGAIVRYEGRLYIAEHANPGYSPTISTWFWDPYTDTGGGNNGGDNGGTQTYPDWRAGTQYAKGAVVRFNGKLYVAEHANPGYDPTISTWYWDPYTPASGVDPG</sequence>
<keyword evidence="10" id="KW-1185">Reference proteome</keyword>
<proteinExistence type="inferred from homology"/>
<keyword evidence="3 4" id="KW-0326">Glycosidase</keyword>
<feature type="signal peptide" evidence="7">
    <location>
        <begin position="1"/>
        <end position="17"/>
    </location>
</feature>